<gene>
    <name evidence="2" type="ORF">g.6858</name>
</gene>
<feature type="region of interest" description="Disordered" evidence="1">
    <location>
        <begin position="115"/>
        <end position="142"/>
    </location>
</feature>
<feature type="compositionally biased region" description="Low complexity" evidence="1">
    <location>
        <begin position="132"/>
        <end position="142"/>
    </location>
</feature>
<accession>A0A0A1XQF3</accession>
<protein>
    <submittedName>
        <fullName evidence="2">Uncharacterized protein</fullName>
    </submittedName>
</protein>
<reference evidence="2" key="2">
    <citation type="journal article" date="2015" name="Gigascience">
        <title>Reconstructing a comprehensive transcriptome assembly of a white-pupal translocated strain of the pest fruit fly Bactrocera cucurbitae.</title>
        <authorList>
            <person name="Sim S.B."/>
            <person name="Calla B."/>
            <person name="Hall B."/>
            <person name="DeRego T."/>
            <person name="Geib S.M."/>
        </authorList>
    </citation>
    <scope>NUCLEOTIDE SEQUENCE</scope>
</reference>
<evidence type="ECO:0000313" key="2">
    <source>
        <dbReference type="EMBL" id="JAD13246.1"/>
    </source>
</evidence>
<name>A0A0A1XQF3_ZEUCU</name>
<reference evidence="2" key="1">
    <citation type="submission" date="2014-11" db="EMBL/GenBank/DDBJ databases">
        <authorList>
            <person name="Geib S."/>
        </authorList>
    </citation>
    <scope>NUCLEOTIDE SEQUENCE</scope>
</reference>
<feature type="compositionally biased region" description="Polar residues" evidence="1">
    <location>
        <begin position="115"/>
        <end position="131"/>
    </location>
</feature>
<organism evidence="2">
    <name type="scientific">Zeugodacus cucurbitae</name>
    <name type="common">Melon fruit fly</name>
    <name type="synonym">Bactrocera cucurbitae</name>
    <dbReference type="NCBI Taxonomy" id="28588"/>
    <lineage>
        <taxon>Eukaryota</taxon>
        <taxon>Metazoa</taxon>
        <taxon>Ecdysozoa</taxon>
        <taxon>Arthropoda</taxon>
        <taxon>Hexapoda</taxon>
        <taxon>Insecta</taxon>
        <taxon>Pterygota</taxon>
        <taxon>Neoptera</taxon>
        <taxon>Endopterygota</taxon>
        <taxon>Diptera</taxon>
        <taxon>Brachycera</taxon>
        <taxon>Muscomorpha</taxon>
        <taxon>Tephritoidea</taxon>
        <taxon>Tephritidae</taxon>
        <taxon>Zeugodacus</taxon>
        <taxon>Zeugodacus</taxon>
    </lineage>
</organism>
<proteinExistence type="predicted"/>
<evidence type="ECO:0000256" key="1">
    <source>
        <dbReference type="SAM" id="MobiDB-lite"/>
    </source>
</evidence>
<sequence>MWFEYLIFVLIGLTQIYFCNGAIERYRSTKDAETTDGMLRRNRRAAAPPFIANSHVHEFTDGGVFILERQTPQRNPTGKIISSQQLTQQRHGLPNNQYYQQQPQTFQRVHLNNAQKPRGNQQAHNSRQLQINGQSNSNNNVYHNDNGFIGNDMKNGNKLIQEPNGQIGITQMHKRNNGNYNHHNSYQAIEYNNENTRNSAILGTNVEMGAKLTNAALFTRPAVRMEAIHQPLGSQNINSNNNLLTKITAQPTLTEYNRSQFRRNIPDNPFLNKEMLQNPFMQNPFLTNRQTTAYTTQNTPPATVQHPYTLNPFLQNTKIPNLSNQSQPTKFPTTGLIQPQIATTAKPFVQIISTTPQSTTTTSKVTTINAELSQLIRNKAVIFPDSIYLTRTTPSIEHLLDIRR</sequence>
<dbReference type="AlphaFoldDB" id="A0A0A1XQF3"/>
<dbReference type="EMBL" id="GBXI01001046">
    <property type="protein sequence ID" value="JAD13246.1"/>
    <property type="molecule type" value="Transcribed_RNA"/>
</dbReference>